<dbReference type="AlphaFoldDB" id="A0A845V0Q0"/>
<dbReference type="InterPro" id="IPR007345">
    <property type="entry name" value="Polysacch_pyruvyl_Trfase"/>
</dbReference>
<dbReference type="GO" id="GO:0016740">
    <property type="term" value="F:transferase activity"/>
    <property type="evidence" value="ECO:0007669"/>
    <property type="project" value="UniProtKB-KW"/>
</dbReference>
<proteinExistence type="predicted"/>
<reference evidence="2 3" key="1">
    <citation type="submission" date="2020-02" db="EMBL/GenBank/DDBJ databases">
        <authorList>
            <person name="Zhang X.-Y."/>
        </authorList>
    </citation>
    <scope>NUCLEOTIDE SEQUENCE [LARGE SCALE GENOMIC DNA]</scope>
    <source>
        <strain evidence="2 3">C33</strain>
    </source>
</reference>
<sequence length="259" mass="28978">MSNLFWWKGKNVGDNVTPYLYRKMTGNSPRFYDLRAPRSTHHEQLDNIVATGSILEYANAQSTVWGAGFISARSRVPSSIKNVLAVRGPLTREKLLKGGFPSCPENYGDPGLLVSQFYRSRPSARVEYGLIPHQVDHSNPVWQRLRDMGSCKVLDVSTDNVEEFLASMLECEVIVSSSLHGIVFADSFQIPNVAINLNTKVQGNGFKFMDYLSSVGRSLDYLISDDSGIETQISRLLDRYTAVNFNSNDLLDVCPWINS</sequence>
<comment type="caution">
    <text evidence="2">The sequence shown here is derived from an EMBL/GenBank/DDBJ whole genome shotgun (WGS) entry which is preliminary data.</text>
</comment>
<organism evidence="2 3">
    <name type="scientific">Wenzhouxiangella limi</name>
    <dbReference type="NCBI Taxonomy" id="2707351"/>
    <lineage>
        <taxon>Bacteria</taxon>
        <taxon>Pseudomonadati</taxon>
        <taxon>Pseudomonadota</taxon>
        <taxon>Gammaproteobacteria</taxon>
        <taxon>Chromatiales</taxon>
        <taxon>Wenzhouxiangellaceae</taxon>
        <taxon>Wenzhouxiangella</taxon>
    </lineage>
</organism>
<dbReference type="Pfam" id="PF04230">
    <property type="entry name" value="PS_pyruv_trans"/>
    <property type="match status" value="1"/>
</dbReference>
<evidence type="ECO:0000313" key="2">
    <source>
        <dbReference type="EMBL" id="NDY96304.1"/>
    </source>
</evidence>
<keyword evidence="3" id="KW-1185">Reference proteome</keyword>
<keyword evidence="2" id="KW-0808">Transferase</keyword>
<evidence type="ECO:0000259" key="1">
    <source>
        <dbReference type="Pfam" id="PF04230"/>
    </source>
</evidence>
<dbReference type="EMBL" id="JAAGSC010000042">
    <property type="protein sequence ID" value="NDY96304.1"/>
    <property type="molecule type" value="Genomic_DNA"/>
</dbReference>
<evidence type="ECO:0000313" key="3">
    <source>
        <dbReference type="Proteomes" id="UP000484885"/>
    </source>
</evidence>
<gene>
    <name evidence="2" type="ORF">G3I74_11245</name>
</gene>
<name>A0A845V0Q0_9GAMM</name>
<feature type="domain" description="Polysaccharide pyruvyl transferase" evidence="1">
    <location>
        <begin position="27"/>
        <end position="196"/>
    </location>
</feature>
<accession>A0A845V0Q0</accession>
<protein>
    <submittedName>
        <fullName evidence="2">Polysaccharide pyruvyl transferase family protein</fullName>
    </submittedName>
</protein>
<dbReference type="RefSeq" id="WP_164211706.1">
    <property type="nucleotide sequence ID" value="NZ_JAAGSC010000042.1"/>
</dbReference>
<dbReference type="Proteomes" id="UP000484885">
    <property type="component" value="Unassembled WGS sequence"/>
</dbReference>